<keyword evidence="4" id="KW-0807">Transducer</keyword>
<dbReference type="GO" id="GO:0007165">
    <property type="term" value="P:signal transduction"/>
    <property type="evidence" value="ECO:0007669"/>
    <property type="project" value="UniProtKB-KW"/>
</dbReference>
<dbReference type="InterPro" id="IPR004090">
    <property type="entry name" value="Chemotax_Me-accpt_rcpt"/>
</dbReference>
<dbReference type="PANTHER" id="PTHR43531:SF11">
    <property type="entry name" value="METHYL-ACCEPTING CHEMOTAXIS PROTEIN 3"/>
    <property type="match status" value="1"/>
</dbReference>
<evidence type="ECO:0000313" key="8">
    <source>
        <dbReference type="EMBL" id="KAA3531927.1"/>
    </source>
</evidence>
<dbReference type="InterPro" id="IPR003660">
    <property type="entry name" value="HAMP_dom"/>
</dbReference>
<protein>
    <submittedName>
        <fullName evidence="8">HAMP domain-containing protein</fullName>
    </submittedName>
</protein>
<feature type="transmembrane region" description="Helical" evidence="5">
    <location>
        <begin position="12"/>
        <end position="29"/>
    </location>
</feature>
<dbReference type="Gene3D" id="6.10.340.10">
    <property type="match status" value="1"/>
</dbReference>
<keyword evidence="5" id="KW-0812">Transmembrane</keyword>
<evidence type="ECO:0000256" key="5">
    <source>
        <dbReference type="SAM" id="Phobius"/>
    </source>
</evidence>
<feature type="transmembrane region" description="Helical" evidence="5">
    <location>
        <begin position="200"/>
        <end position="225"/>
    </location>
</feature>
<dbReference type="Pfam" id="PF00015">
    <property type="entry name" value="MCPsignal"/>
    <property type="match status" value="1"/>
</dbReference>
<dbReference type="AlphaFoldDB" id="A0A368NZ47"/>
<feature type="domain" description="HAMP" evidence="7">
    <location>
        <begin position="215"/>
        <end position="268"/>
    </location>
</feature>
<dbReference type="PANTHER" id="PTHR43531">
    <property type="entry name" value="PROTEIN ICFG"/>
    <property type="match status" value="1"/>
</dbReference>
<dbReference type="CDD" id="cd06225">
    <property type="entry name" value="HAMP"/>
    <property type="match status" value="1"/>
</dbReference>
<dbReference type="PROSITE" id="PS50111">
    <property type="entry name" value="CHEMOTAXIS_TRANSDUC_2"/>
    <property type="match status" value="1"/>
</dbReference>
<name>A0A368NZ47_AGRVI</name>
<organism evidence="8 9">
    <name type="scientific">Agrobacterium vitis</name>
    <name type="common">Rhizobium vitis</name>
    <dbReference type="NCBI Taxonomy" id="373"/>
    <lineage>
        <taxon>Bacteria</taxon>
        <taxon>Pseudomonadati</taxon>
        <taxon>Pseudomonadota</taxon>
        <taxon>Alphaproteobacteria</taxon>
        <taxon>Hyphomicrobiales</taxon>
        <taxon>Rhizobiaceae</taxon>
        <taxon>Rhizobium/Agrobacterium group</taxon>
        <taxon>Agrobacterium</taxon>
    </lineage>
</organism>
<dbReference type="SUPFAM" id="SSF158472">
    <property type="entry name" value="HAMP domain-like"/>
    <property type="match status" value="1"/>
</dbReference>
<gene>
    <name evidence="8" type="ORF">DXT89_00660</name>
</gene>
<accession>A0A368NZ47</accession>
<comment type="subcellular location">
    <subcellularLocation>
        <location evidence="1">Membrane</location>
    </subcellularLocation>
</comment>
<comment type="similarity">
    <text evidence="3">Belongs to the methyl-accepting chemotaxis (MCP) protein family.</text>
</comment>
<dbReference type="GeneID" id="60681784"/>
<dbReference type="InterPro" id="IPR004089">
    <property type="entry name" value="MCPsignal_dom"/>
</dbReference>
<evidence type="ECO:0000259" key="7">
    <source>
        <dbReference type="PROSITE" id="PS50885"/>
    </source>
</evidence>
<dbReference type="SUPFAM" id="SSF58104">
    <property type="entry name" value="Methyl-accepting chemotaxis protein (MCP) signaling domain"/>
    <property type="match status" value="1"/>
</dbReference>
<keyword evidence="5" id="KW-1133">Transmembrane helix</keyword>
<comment type="caution">
    <text evidence="8">The sequence shown here is derived from an EMBL/GenBank/DDBJ whole genome shotgun (WGS) entry which is preliminary data.</text>
</comment>
<feature type="domain" description="Methyl-accepting transducer" evidence="6">
    <location>
        <begin position="354"/>
        <end position="583"/>
    </location>
</feature>
<dbReference type="OrthoDB" id="1776073at2"/>
<evidence type="ECO:0000256" key="4">
    <source>
        <dbReference type="PROSITE-ProRule" id="PRU00284"/>
    </source>
</evidence>
<dbReference type="CDD" id="cd11386">
    <property type="entry name" value="MCP_signal"/>
    <property type="match status" value="1"/>
</dbReference>
<evidence type="ECO:0000256" key="1">
    <source>
        <dbReference type="ARBA" id="ARBA00004370"/>
    </source>
</evidence>
<evidence type="ECO:0000259" key="6">
    <source>
        <dbReference type="PROSITE" id="PS50111"/>
    </source>
</evidence>
<sequence length="611" mass="65079">MSFLSNITIAKKIYIASGLGVAMVVGMVANQQWTNSTIKAAQDIVAREQTVLDGISASEKAFVEMKSGVRNIMLAPTVKEVDAELAAVNKSALNGQNSLKEAMRVAVNADALQAISTGLGDYATASIKIKDFVKEQRAQQSQDLVALTARRDQYTRPITSKLNESIQSAVAASRKVTTDARNSLQATEARSATINGTIQILIVLVLIATAFVLRSTVVIPIKLLVEAMNRLSSGDTSRRADFGPRGDEIGLMCDAVEVFREDAVAKRQLESEAETNRRLAEQERIQTQLKAEEDARERLMIATSGLAAGLRRLASGDLTVELREAFSEEFESLRQDFNQSVRTLGETMGAILDSVSNINNGSTEIASGAGDLSKRTEQQAAALEETSAALDEITVNVSNSAKRTQEARAVVIEANKAARQSGQVVANAVDAMQRIEASSSQISNIIGVIDEIAFQTNLLALNAGVEAARAGEAGKGFAVVAQEVRELAQRSAQAAKEIKELIRNSSDEVGNGVNLVRDTGSVLKTIEDYVSTANGHMDAIATSAQEQSVGLTQVNSAVNHMDQMTQQNAAMVEETTAASASLAGEVNKLRQLLGQFQIGRGAGNSGMSYAA</sequence>
<keyword evidence="2" id="KW-0145">Chemotaxis</keyword>
<dbReference type="PRINTS" id="PR00260">
    <property type="entry name" value="CHEMTRNSDUCR"/>
</dbReference>
<dbReference type="Gene3D" id="1.10.287.950">
    <property type="entry name" value="Methyl-accepting chemotaxis protein"/>
    <property type="match status" value="1"/>
</dbReference>
<evidence type="ECO:0000313" key="9">
    <source>
        <dbReference type="Proteomes" id="UP000436911"/>
    </source>
</evidence>
<dbReference type="RefSeq" id="WP_060719127.1">
    <property type="nucleotide sequence ID" value="NZ_CP055265.1"/>
</dbReference>
<dbReference type="FunFam" id="1.10.287.950:FF:000001">
    <property type="entry name" value="Methyl-accepting chemotaxis sensory transducer"/>
    <property type="match status" value="1"/>
</dbReference>
<evidence type="ECO:0000256" key="2">
    <source>
        <dbReference type="ARBA" id="ARBA00022500"/>
    </source>
</evidence>
<dbReference type="Pfam" id="PF00672">
    <property type="entry name" value="HAMP"/>
    <property type="match status" value="1"/>
</dbReference>
<dbReference type="GO" id="GO:0004888">
    <property type="term" value="F:transmembrane signaling receptor activity"/>
    <property type="evidence" value="ECO:0007669"/>
    <property type="project" value="InterPro"/>
</dbReference>
<dbReference type="Proteomes" id="UP000436911">
    <property type="component" value="Unassembled WGS sequence"/>
</dbReference>
<dbReference type="PROSITE" id="PS50885">
    <property type="entry name" value="HAMP"/>
    <property type="match status" value="2"/>
</dbReference>
<evidence type="ECO:0000256" key="3">
    <source>
        <dbReference type="ARBA" id="ARBA00029447"/>
    </source>
</evidence>
<keyword evidence="5" id="KW-0472">Membrane</keyword>
<reference evidence="8 9" key="1">
    <citation type="submission" date="2018-08" db="EMBL/GenBank/DDBJ databases">
        <title>Genome sequencing of Agrobacterium vitis strain ICMP 10754.</title>
        <authorList>
            <person name="Visnovsky S.B."/>
            <person name="Pitman A.R."/>
        </authorList>
    </citation>
    <scope>NUCLEOTIDE SEQUENCE [LARGE SCALE GENOMIC DNA]</scope>
    <source>
        <strain evidence="8 9">ICMP 10754</strain>
    </source>
</reference>
<dbReference type="SMART" id="SM00304">
    <property type="entry name" value="HAMP"/>
    <property type="match status" value="2"/>
</dbReference>
<dbReference type="EMBL" id="QUSG01000001">
    <property type="protein sequence ID" value="KAA3531927.1"/>
    <property type="molecule type" value="Genomic_DNA"/>
</dbReference>
<dbReference type="SMART" id="SM00283">
    <property type="entry name" value="MA"/>
    <property type="match status" value="1"/>
</dbReference>
<feature type="domain" description="HAMP" evidence="7">
    <location>
        <begin position="297"/>
        <end position="349"/>
    </location>
</feature>
<dbReference type="GO" id="GO:0016020">
    <property type="term" value="C:membrane"/>
    <property type="evidence" value="ECO:0007669"/>
    <property type="project" value="UniProtKB-SubCell"/>
</dbReference>
<proteinExistence type="inferred from homology"/>
<dbReference type="InterPro" id="IPR051310">
    <property type="entry name" value="MCP_chemotaxis"/>
</dbReference>
<dbReference type="GO" id="GO:0006935">
    <property type="term" value="P:chemotaxis"/>
    <property type="evidence" value="ECO:0007669"/>
    <property type="project" value="UniProtKB-KW"/>
</dbReference>